<dbReference type="EnsemblMetazoa" id="AARA002127-RA">
    <property type="protein sequence ID" value="AARA002127-PA"/>
    <property type="gene ID" value="AARA002127"/>
</dbReference>
<name>A0A182HLJ5_ANOAR</name>
<keyword evidence="2" id="KW-0862">Zinc</keyword>
<protein>
    <submittedName>
        <fullName evidence="5">Uncharacterized protein</fullName>
    </submittedName>
</protein>
<feature type="compositionally biased region" description="Basic and acidic residues" evidence="3">
    <location>
        <begin position="140"/>
        <end position="155"/>
    </location>
</feature>
<dbReference type="GO" id="GO:0046872">
    <property type="term" value="F:metal ion binding"/>
    <property type="evidence" value="ECO:0007669"/>
    <property type="project" value="UniProtKB-KW"/>
</dbReference>
<keyword evidence="4" id="KW-0472">Membrane</keyword>
<feature type="region of interest" description="Disordered" evidence="3">
    <location>
        <begin position="1"/>
        <end position="22"/>
    </location>
</feature>
<reference evidence="5" key="1">
    <citation type="submission" date="2022-08" db="UniProtKB">
        <authorList>
            <consortium name="EnsemblMetazoa"/>
        </authorList>
    </citation>
    <scope>IDENTIFICATION</scope>
    <source>
        <strain evidence="5">Dongola</strain>
    </source>
</reference>
<accession>A0A182HLJ5</accession>
<evidence type="ECO:0000256" key="2">
    <source>
        <dbReference type="ARBA" id="ARBA00022833"/>
    </source>
</evidence>
<evidence type="ECO:0000313" key="5">
    <source>
        <dbReference type="EnsemblMetazoa" id="AARA002127-PA"/>
    </source>
</evidence>
<dbReference type="CDD" id="cd00029">
    <property type="entry name" value="C1"/>
    <property type="match status" value="1"/>
</dbReference>
<keyword evidence="6" id="KW-1185">Reference proteome</keyword>
<feature type="region of interest" description="Disordered" evidence="3">
    <location>
        <begin position="87"/>
        <end position="159"/>
    </location>
</feature>
<dbReference type="InterPro" id="IPR002219">
    <property type="entry name" value="PKC_DAG/PE"/>
</dbReference>
<dbReference type="VEuPathDB" id="VectorBase:AARA21_015487"/>
<keyword evidence="4" id="KW-1133">Transmembrane helix</keyword>
<keyword evidence="4" id="KW-0812">Transmembrane</keyword>
<dbReference type="InterPro" id="IPR046349">
    <property type="entry name" value="C1-like_sf"/>
</dbReference>
<dbReference type="EMBL" id="APCN01000908">
    <property type="status" value="NOT_ANNOTATED_CDS"/>
    <property type="molecule type" value="Genomic_DNA"/>
</dbReference>
<sequence>MPWGCLCSKEKKRPQISSPILNPEDTQKLQLLPAVRRPLLSDAEKLEQRLLAPNRNADFDNESSEETQPPNDAGRDRLQQQLLQKSRLKSSNLKSTTYTRNTENDKLTRHLNTVKFSFDEPVPQKPDNAAAEGAPKPQRKLSDRGEPPPKPDRRITTTTTTQQIVVKLPETVANVSLEHQQSGAGRDEIDCNGNGNYDVVVPSIKVCDDGGVQSDGKATAPVDENKNEIIAPGSSEGSIPFIDEDPSQILRQLNANPQRGQNFHDARIITLTPKNVGSEATRATAAAVASDQAHREAQLRLLADTKKFTRFLVEAPPVASVEAVKFTHIFQILPPSYDRLCQQCHKALHLDIGLRCVVCDFTCHQQCVRLEKVSYQNWDEFVAHSTSVVFWSYAPEIRFAYTPYTLPLTRVDNRNRSEVQHRGFLPLPRTVVRTTNYKFDRREVGPVAIQGNPVARVQKTVLYGIPLPIDLSRSRVRLPAHIVANWASPPKMPASVNASPRPRVLGPANPKTNFLSSGSSFQPKTKRDLTVLHRTGEWERERAEKQCAQRAQQFYHTAHRKVLRKKGKKQRSTRRKAQKAGRTNRAAVLHLAVCTAVGVVVVFCSCALHTPRSNDRETLGMFDAGLSAVELFCSCVTT</sequence>
<evidence type="ECO:0000256" key="4">
    <source>
        <dbReference type="SAM" id="Phobius"/>
    </source>
</evidence>
<organism evidence="5 6">
    <name type="scientific">Anopheles arabiensis</name>
    <name type="common">Mosquito</name>
    <dbReference type="NCBI Taxonomy" id="7173"/>
    <lineage>
        <taxon>Eukaryota</taxon>
        <taxon>Metazoa</taxon>
        <taxon>Ecdysozoa</taxon>
        <taxon>Arthropoda</taxon>
        <taxon>Hexapoda</taxon>
        <taxon>Insecta</taxon>
        <taxon>Pterygota</taxon>
        <taxon>Neoptera</taxon>
        <taxon>Endopterygota</taxon>
        <taxon>Diptera</taxon>
        <taxon>Nematocera</taxon>
        <taxon>Culicoidea</taxon>
        <taxon>Culicidae</taxon>
        <taxon>Anophelinae</taxon>
        <taxon>Anopheles</taxon>
    </lineage>
</organism>
<dbReference type="SUPFAM" id="SSF57889">
    <property type="entry name" value="Cysteine-rich domain"/>
    <property type="match status" value="1"/>
</dbReference>
<evidence type="ECO:0000256" key="3">
    <source>
        <dbReference type="SAM" id="MobiDB-lite"/>
    </source>
</evidence>
<dbReference type="AlphaFoldDB" id="A0A182HLJ5"/>
<keyword evidence="1" id="KW-0479">Metal-binding</keyword>
<feature type="transmembrane region" description="Helical" evidence="4">
    <location>
        <begin position="587"/>
        <end position="608"/>
    </location>
</feature>
<evidence type="ECO:0000313" key="6">
    <source>
        <dbReference type="Proteomes" id="UP000075840"/>
    </source>
</evidence>
<dbReference type="Proteomes" id="UP000075840">
    <property type="component" value="Unassembled WGS sequence"/>
</dbReference>
<evidence type="ECO:0000256" key="1">
    <source>
        <dbReference type="ARBA" id="ARBA00022723"/>
    </source>
</evidence>
<proteinExistence type="predicted"/>
<feature type="region of interest" description="Disordered" evidence="3">
    <location>
        <begin position="48"/>
        <end position="75"/>
    </location>
</feature>
<dbReference type="VEuPathDB" id="VectorBase:AARA002127"/>
<dbReference type="PROSITE" id="PS50081">
    <property type="entry name" value="ZF_DAG_PE_2"/>
    <property type="match status" value="1"/>
</dbReference>